<evidence type="ECO:0000313" key="5">
    <source>
        <dbReference type="Proteomes" id="UP000316621"/>
    </source>
</evidence>
<dbReference type="InterPro" id="IPR050667">
    <property type="entry name" value="PPR-containing_protein"/>
</dbReference>
<accession>A0A4Y7J8N1</accession>
<feature type="repeat" description="PPR" evidence="3">
    <location>
        <begin position="315"/>
        <end position="349"/>
    </location>
</feature>
<evidence type="ECO:0000256" key="2">
    <source>
        <dbReference type="ARBA" id="ARBA00022737"/>
    </source>
</evidence>
<evidence type="ECO:0000256" key="1">
    <source>
        <dbReference type="ARBA" id="ARBA00007626"/>
    </source>
</evidence>
<dbReference type="PANTHER" id="PTHR47939:SF5">
    <property type="entry name" value="PENTACOTRIPEPTIDE-REPEAT REGION OF PRORP DOMAIN-CONTAINING PROTEIN"/>
    <property type="match status" value="1"/>
</dbReference>
<dbReference type="Pfam" id="PF13041">
    <property type="entry name" value="PPR_2"/>
    <property type="match status" value="2"/>
</dbReference>
<protein>
    <recommendedName>
        <fullName evidence="6">Pentacotripeptide-repeat region of PRORP domain-containing protein</fullName>
    </recommendedName>
</protein>
<gene>
    <name evidence="4" type="ORF">C5167_015257</name>
</gene>
<keyword evidence="2" id="KW-0677">Repeat</keyword>
<dbReference type="AlphaFoldDB" id="A0A4Y7J8N1"/>
<dbReference type="NCBIfam" id="TIGR00756">
    <property type="entry name" value="PPR"/>
    <property type="match status" value="6"/>
</dbReference>
<sequence length="502" mass="57798">MIPIRKPWKLVQKSRFSHSISSRLINPSLEIDNEINRITKLINDHPFSENQSLFLQQIPPSILSAHLIENVLGRLFSGHSNGLKAYEFFKFSLRHSESFKPTSDSFEKTLHILTRMKYFDKSWELMEDIQLKYPHLLTLKSMSIFLSRFAKFQSFDETLEAFERLEKRVFVGRIFGVEEFNVLLKAFCLQRQMKEAKAVFRKMHSRFAPNTQTLNILLLGFKETGNVNAVELFYHEMIKRGFKPNVVTYNIRIDAYCKKRSLGDAVRVFEEMEKLGVLPTIETITTLIHGAGILRDIHKARELFDGISVRKLEPDTGAYNALISSIVKSRDFSSAVKLMDEMEEKGIGYDNVTYHTVFSGFVKSNSIDDVCRLYRRMVDKQFVPKSCTVVMLMKYFCENQRVELGMELWDYLVLNGTCPHGQAVDHLVTSLCSCGEVDTAHECLKQLVERGRHPNEGGYRVLEKFLVNAGKRDKLMELEKLIKKLQTVLPPSKGDALIANTN</sequence>
<dbReference type="PROSITE" id="PS51375">
    <property type="entry name" value="PPR"/>
    <property type="match status" value="4"/>
</dbReference>
<feature type="repeat" description="PPR" evidence="3">
    <location>
        <begin position="210"/>
        <end position="244"/>
    </location>
</feature>
<proteinExistence type="inferred from homology"/>
<dbReference type="Proteomes" id="UP000316621">
    <property type="component" value="Chromosome 3"/>
</dbReference>
<dbReference type="STRING" id="3469.A0A4Y7J8N1"/>
<comment type="similarity">
    <text evidence="1">Belongs to the PPR family. P subfamily.</text>
</comment>
<dbReference type="InterPro" id="IPR011990">
    <property type="entry name" value="TPR-like_helical_dom_sf"/>
</dbReference>
<dbReference type="Pfam" id="PF01535">
    <property type="entry name" value="PPR"/>
    <property type="match status" value="3"/>
</dbReference>
<dbReference type="Gene3D" id="1.25.40.10">
    <property type="entry name" value="Tetratricopeptide repeat domain"/>
    <property type="match status" value="3"/>
</dbReference>
<dbReference type="Gramene" id="RZC56400">
    <property type="protein sequence ID" value="RZC56400"/>
    <property type="gene ID" value="C5167_015257"/>
</dbReference>
<dbReference type="OMA" id="AFEFFKF"/>
<dbReference type="PANTHER" id="PTHR47939">
    <property type="entry name" value="MEMBRANE-ASSOCIATED SALT-INDUCIBLE PROTEIN-LIKE"/>
    <property type="match status" value="1"/>
</dbReference>
<keyword evidence="5" id="KW-1185">Reference proteome</keyword>
<organism evidence="4 5">
    <name type="scientific">Papaver somniferum</name>
    <name type="common">Opium poppy</name>
    <dbReference type="NCBI Taxonomy" id="3469"/>
    <lineage>
        <taxon>Eukaryota</taxon>
        <taxon>Viridiplantae</taxon>
        <taxon>Streptophyta</taxon>
        <taxon>Embryophyta</taxon>
        <taxon>Tracheophyta</taxon>
        <taxon>Spermatophyta</taxon>
        <taxon>Magnoliopsida</taxon>
        <taxon>Ranunculales</taxon>
        <taxon>Papaveraceae</taxon>
        <taxon>Papaveroideae</taxon>
        <taxon>Papaver</taxon>
    </lineage>
</organism>
<name>A0A4Y7J8N1_PAPSO</name>
<reference evidence="4 5" key="1">
    <citation type="journal article" date="2018" name="Science">
        <title>The opium poppy genome and morphinan production.</title>
        <authorList>
            <person name="Guo L."/>
            <person name="Winzer T."/>
            <person name="Yang X."/>
            <person name="Li Y."/>
            <person name="Ning Z."/>
            <person name="He Z."/>
            <person name="Teodor R."/>
            <person name="Lu Y."/>
            <person name="Bowser T.A."/>
            <person name="Graham I.A."/>
            <person name="Ye K."/>
        </authorList>
    </citation>
    <scope>NUCLEOTIDE SEQUENCE [LARGE SCALE GENOMIC DNA]</scope>
    <source>
        <strain evidence="5">cv. HN1</strain>
        <tissue evidence="4">Leaves</tissue>
    </source>
</reference>
<dbReference type="OrthoDB" id="185373at2759"/>
<feature type="repeat" description="PPR" evidence="3">
    <location>
        <begin position="350"/>
        <end position="384"/>
    </location>
</feature>
<evidence type="ECO:0008006" key="6">
    <source>
        <dbReference type="Google" id="ProtNLM"/>
    </source>
</evidence>
<evidence type="ECO:0000313" key="4">
    <source>
        <dbReference type="EMBL" id="RZC56400.1"/>
    </source>
</evidence>
<evidence type="ECO:0000256" key="3">
    <source>
        <dbReference type="PROSITE-ProRule" id="PRU00708"/>
    </source>
</evidence>
<feature type="repeat" description="PPR" evidence="3">
    <location>
        <begin position="245"/>
        <end position="279"/>
    </location>
</feature>
<dbReference type="EMBL" id="CM010717">
    <property type="protein sequence ID" value="RZC56400.1"/>
    <property type="molecule type" value="Genomic_DNA"/>
</dbReference>
<dbReference type="InterPro" id="IPR002885">
    <property type="entry name" value="PPR_rpt"/>
</dbReference>